<comment type="caution">
    <text evidence="1">The sequence shown here is derived from an EMBL/GenBank/DDBJ whole genome shotgun (WGS) entry which is preliminary data.</text>
</comment>
<protein>
    <submittedName>
        <fullName evidence="1">Uncharacterized protein</fullName>
    </submittedName>
</protein>
<name>A0AAV4RIA2_CAEEX</name>
<evidence type="ECO:0000313" key="2">
    <source>
        <dbReference type="Proteomes" id="UP001054945"/>
    </source>
</evidence>
<dbReference type="AlphaFoldDB" id="A0AAV4RIA2"/>
<evidence type="ECO:0000313" key="1">
    <source>
        <dbReference type="EMBL" id="GIY20244.1"/>
    </source>
</evidence>
<sequence length="134" mass="15188">MQEQSSMLQSIGSVCPNGGKIFLLPKSQWREIQLTKYSINGSEDLSAQIRDVASLIMPFRQEGPRLPPNDGKIFLLPKSQWREIQSTKYQINGSEDLSAQIRDVASLIMPLRQEGPVAKFTFDKWRTLVTLPPE</sequence>
<reference evidence="1 2" key="1">
    <citation type="submission" date="2021-06" db="EMBL/GenBank/DDBJ databases">
        <title>Caerostris extrusa draft genome.</title>
        <authorList>
            <person name="Kono N."/>
            <person name="Arakawa K."/>
        </authorList>
    </citation>
    <scope>NUCLEOTIDE SEQUENCE [LARGE SCALE GENOMIC DNA]</scope>
</reference>
<dbReference type="Proteomes" id="UP001054945">
    <property type="component" value="Unassembled WGS sequence"/>
</dbReference>
<gene>
    <name evidence="1" type="ORF">CEXT_658561</name>
</gene>
<organism evidence="1 2">
    <name type="scientific">Caerostris extrusa</name>
    <name type="common">Bark spider</name>
    <name type="synonym">Caerostris bankana</name>
    <dbReference type="NCBI Taxonomy" id="172846"/>
    <lineage>
        <taxon>Eukaryota</taxon>
        <taxon>Metazoa</taxon>
        <taxon>Ecdysozoa</taxon>
        <taxon>Arthropoda</taxon>
        <taxon>Chelicerata</taxon>
        <taxon>Arachnida</taxon>
        <taxon>Araneae</taxon>
        <taxon>Araneomorphae</taxon>
        <taxon>Entelegynae</taxon>
        <taxon>Araneoidea</taxon>
        <taxon>Araneidae</taxon>
        <taxon>Caerostris</taxon>
    </lineage>
</organism>
<dbReference type="EMBL" id="BPLR01007858">
    <property type="protein sequence ID" value="GIY20244.1"/>
    <property type="molecule type" value="Genomic_DNA"/>
</dbReference>
<accession>A0AAV4RIA2</accession>
<keyword evidence="2" id="KW-1185">Reference proteome</keyword>
<proteinExistence type="predicted"/>